<evidence type="ECO:0000259" key="2">
    <source>
        <dbReference type="PROSITE" id="PS50181"/>
    </source>
</evidence>
<accession>A0AAW1XUD2</accession>
<dbReference type="InterPro" id="IPR001810">
    <property type="entry name" value="F-box_dom"/>
</dbReference>
<comment type="caution">
    <text evidence="3">The sequence shown here is derived from an EMBL/GenBank/DDBJ whole genome shotgun (WGS) entry which is preliminary data.</text>
</comment>
<dbReference type="Pfam" id="PF00646">
    <property type="entry name" value="F-box"/>
    <property type="match status" value="1"/>
</dbReference>
<evidence type="ECO:0000313" key="3">
    <source>
        <dbReference type="EMBL" id="KAK9940144.1"/>
    </source>
</evidence>
<sequence>MADYFPEHVIVRILGRLPIKSLIRFTCVSKRWRFIILSDLPFAKSQILKSRRLLLSAAAGESEFESLDSETVARSASAAAHSSNPTMSSAYSPPAMVWNSSNGDMIDYEESLLWFGDHNNRTCPIELAEKARDASEARGENDGEQSRVDVNVDKQGPNTVNVCVQNQGSSSVAV</sequence>
<dbReference type="SUPFAM" id="SSF81383">
    <property type="entry name" value="F-box domain"/>
    <property type="match status" value="1"/>
</dbReference>
<evidence type="ECO:0000256" key="1">
    <source>
        <dbReference type="SAM" id="MobiDB-lite"/>
    </source>
</evidence>
<dbReference type="SMART" id="SM00256">
    <property type="entry name" value="FBOX"/>
    <property type="match status" value="1"/>
</dbReference>
<dbReference type="Proteomes" id="UP001457282">
    <property type="component" value="Unassembled WGS sequence"/>
</dbReference>
<dbReference type="Gene3D" id="1.20.1280.50">
    <property type="match status" value="1"/>
</dbReference>
<organism evidence="3 4">
    <name type="scientific">Rubus argutus</name>
    <name type="common">Southern blackberry</name>
    <dbReference type="NCBI Taxonomy" id="59490"/>
    <lineage>
        <taxon>Eukaryota</taxon>
        <taxon>Viridiplantae</taxon>
        <taxon>Streptophyta</taxon>
        <taxon>Embryophyta</taxon>
        <taxon>Tracheophyta</taxon>
        <taxon>Spermatophyta</taxon>
        <taxon>Magnoliopsida</taxon>
        <taxon>eudicotyledons</taxon>
        <taxon>Gunneridae</taxon>
        <taxon>Pentapetalae</taxon>
        <taxon>rosids</taxon>
        <taxon>fabids</taxon>
        <taxon>Rosales</taxon>
        <taxon>Rosaceae</taxon>
        <taxon>Rosoideae</taxon>
        <taxon>Rosoideae incertae sedis</taxon>
        <taxon>Rubus</taxon>
    </lineage>
</organism>
<dbReference type="InterPro" id="IPR036047">
    <property type="entry name" value="F-box-like_dom_sf"/>
</dbReference>
<keyword evidence="4" id="KW-1185">Reference proteome</keyword>
<dbReference type="CDD" id="cd22157">
    <property type="entry name" value="F-box_AtFBW1-like"/>
    <property type="match status" value="1"/>
</dbReference>
<feature type="compositionally biased region" description="Basic and acidic residues" evidence="1">
    <location>
        <begin position="131"/>
        <end position="152"/>
    </location>
</feature>
<protein>
    <recommendedName>
        <fullName evidence="2">F-box domain-containing protein</fullName>
    </recommendedName>
</protein>
<dbReference type="EMBL" id="JBEDUW010000003">
    <property type="protein sequence ID" value="KAK9940144.1"/>
    <property type="molecule type" value="Genomic_DNA"/>
</dbReference>
<evidence type="ECO:0000313" key="4">
    <source>
        <dbReference type="Proteomes" id="UP001457282"/>
    </source>
</evidence>
<proteinExistence type="predicted"/>
<dbReference type="AlphaFoldDB" id="A0AAW1XUD2"/>
<reference evidence="3 4" key="1">
    <citation type="journal article" date="2023" name="G3 (Bethesda)">
        <title>A chromosome-length genome assembly and annotation of blackberry (Rubus argutus, cv. 'Hillquist').</title>
        <authorList>
            <person name="Bruna T."/>
            <person name="Aryal R."/>
            <person name="Dudchenko O."/>
            <person name="Sargent D.J."/>
            <person name="Mead D."/>
            <person name="Buti M."/>
            <person name="Cavallini A."/>
            <person name="Hytonen T."/>
            <person name="Andres J."/>
            <person name="Pham M."/>
            <person name="Weisz D."/>
            <person name="Mascagni F."/>
            <person name="Usai G."/>
            <person name="Natali L."/>
            <person name="Bassil N."/>
            <person name="Fernandez G.E."/>
            <person name="Lomsadze A."/>
            <person name="Armour M."/>
            <person name="Olukolu B."/>
            <person name="Poorten T."/>
            <person name="Britton C."/>
            <person name="Davik J."/>
            <person name="Ashrafi H."/>
            <person name="Aiden E.L."/>
            <person name="Borodovsky M."/>
            <person name="Worthington M."/>
        </authorList>
    </citation>
    <scope>NUCLEOTIDE SEQUENCE [LARGE SCALE GENOMIC DNA]</scope>
    <source>
        <strain evidence="3">PI 553951</strain>
    </source>
</reference>
<dbReference type="PROSITE" id="PS50181">
    <property type="entry name" value="FBOX"/>
    <property type="match status" value="1"/>
</dbReference>
<name>A0AAW1XUD2_RUBAR</name>
<feature type="compositionally biased region" description="Polar residues" evidence="1">
    <location>
        <begin position="156"/>
        <end position="174"/>
    </location>
</feature>
<feature type="domain" description="F-box" evidence="2">
    <location>
        <begin position="1"/>
        <end position="45"/>
    </location>
</feature>
<gene>
    <name evidence="3" type="ORF">M0R45_016818</name>
</gene>
<feature type="region of interest" description="Disordered" evidence="1">
    <location>
        <begin position="131"/>
        <end position="174"/>
    </location>
</feature>